<gene>
    <name evidence="3" type="ORF">NQ314_007003</name>
</gene>
<evidence type="ECO:0000259" key="2">
    <source>
        <dbReference type="Pfam" id="PF01683"/>
    </source>
</evidence>
<feature type="chain" id="PRO_5043429201" description="EB domain-containing protein" evidence="1">
    <location>
        <begin position="19"/>
        <end position="311"/>
    </location>
</feature>
<name>A0AAV8YV93_9CUCU</name>
<sequence>MLNCVLLFFLLNVLKVYSQLSANDEQRLVSYQRCLLDIHCQRVNENSFCFGNDDTKTGVYAGWDEPCEKNVQCYYLLSTNAICDTNCKCAEGAHRYVDGRCYTSIRKSYILGLGDFCQTSGNCLLKDGSFGNCVDGRCECKFDKQLPTEDAMSCVEAKDLGEICESDEQCSFIPNAVCRVSCRCAPGFALSRNGKSCLRAATTFFEPCEESVQCSEFLQGSFCNNGNCTCLEYHHGFGSRCVRSAGLGETCIGMENCIPDPKFSEIANCLEGTCQCLPGAVDENIGCNSYKVYYNMTIVNFCILYLLFNYF</sequence>
<evidence type="ECO:0000313" key="3">
    <source>
        <dbReference type="EMBL" id="KAJ8954870.1"/>
    </source>
</evidence>
<dbReference type="PANTHER" id="PTHR39069">
    <property type="entry name" value="ECDYSONE-INDUCIBLE GENE E1, ISOFORM A"/>
    <property type="match status" value="1"/>
</dbReference>
<comment type="caution">
    <text evidence="3">The sequence shown here is derived from an EMBL/GenBank/DDBJ whole genome shotgun (WGS) entry which is preliminary data.</text>
</comment>
<evidence type="ECO:0000256" key="1">
    <source>
        <dbReference type="SAM" id="SignalP"/>
    </source>
</evidence>
<dbReference type="PANTHER" id="PTHR39069:SF9">
    <property type="entry name" value="EB DOMAIN-CONTAINING PROTEIN"/>
    <property type="match status" value="1"/>
</dbReference>
<keyword evidence="4" id="KW-1185">Reference proteome</keyword>
<dbReference type="EMBL" id="JANEYF010001897">
    <property type="protein sequence ID" value="KAJ8954870.1"/>
    <property type="molecule type" value="Genomic_DNA"/>
</dbReference>
<organism evidence="3 4">
    <name type="scientific">Rhamnusium bicolor</name>
    <dbReference type="NCBI Taxonomy" id="1586634"/>
    <lineage>
        <taxon>Eukaryota</taxon>
        <taxon>Metazoa</taxon>
        <taxon>Ecdysozoa</taxon>
        <taxon>Arthropoda</taxon>
        <taxon>Hexapoda</taxon>
        <taxon>Insecta</taxon>
        <taxon>Pterygota</taxon>
        <taxon>Neoptera</taxon>
        <taxon>Endopterygota</taxon>
        <taxon>Coleoptera</taxon>
        <taxon>Polyphaga</taxon>
        <taxon>Cucujiformia</taxon>
        <taxon>Chrysomeloidea</taxon>
        <taxon>Cerambycidae</taxon>
        <taxon>Lepturinae</taxon>
        <taxon>Rhagiini</taxon>
        <taxon>Rhamnusium</taxon>
    </lineage>
</organism>
<feature type="domain" description="EB" evidence="2">
    <location>
        <begin position="94"/>
        <end position="144"/>
    </location>
</feature>
<dbReference type="Proteomes" id="UP001162156">
    <property type="component" value="Unassembled WGS sequence"/>
</dbReference>
<feature type="domain" description="EB" evidence="2">
    <location>
        <begin position="230"/>
        <end position="287"/>
    </location>
</feature>
<proteinExistence type="predicted"/>
<feature type="signal peptide" evidence="1">
    <location>
        <begin position="1"/>
        <end position="18"/>
    </location>
</feature>
<evidence type="ECO:0000313" key="4">
    <source>
        <dbReference type="Proteomes" id="UP001162156"/>
    </source>
</evidence>
<dbReference type="AlphaFoldDB" id="A0AAV8YV93"/>
<protein>
    <recommendedName>
        <fullName evidence="2">EB domain-containing protein</fullName>
    </recommendedName>
</protein>
<feature type="domain" description="EB" evidence="2">
    <location>
        <begin position="153"/>
        <end position="194"/>
    </location>
</feature>
<dbReference type="InterPro" id="IPR006149">
    <property type="entry name" value="EB_dom"/>
</dbReference>
<dbReference type="Pfam" id="PF01683">
    <property type="entry name" value="EB"/>
    <property type="match status" value="3"/>
</dbReference>
<accession>A0AAV8YV93</accession>
<keyword evidence="1" id="KW-0732">Signal</keyword>
<reference evidence="3" key="1">
    <citation type="journal article" date="2023" name="Insect Mol. Biol.">
        <title>Genome sequencing provides insights into the evolution of gene families encoding plant cell wall-degrading enzymes in longhorned beetles.</title>
        <authorList>
            <person name="Shin N.R."/>
            <person name="Okamura Y."/>
            <person name="Kirsch R."/>
            <person name="Pauchet Y."/>
        </authorList>
    </citation>
    <scope>NUCLEOTIDE SEQUENCE</scope>
    <source>
        <strain evidence="3">RBIC_L_NR</strain>
    </source>
</reference>